<dbReference type="Pfam" id="PF09926">
    <property type="entry name" value="DUF2158"/>
    <property type="match status" value="1"/>
</dbReference>
<dbReference type="OrthoDB" id="7173769at2"/>
<dbReference type="AlphaFoldDB" id="A0A176YGY0"/>
<proteinExistence type="predicted"/>
<evidence type="ECO:0000313" key="1">
    <source>
        <dbReference type="EMBL" id="OAF05450.1"/>
    </source>
</evidence>
<reference evidence="1 2" key="1">
    <citation type="submission" date="2016-03" db="EMBL/GenBank/DDBJ databases">
        <title>Draft Genome Sequence of the Strain BR 10245 (Bradyrhizobium sp.) isolated from nodules of Centrolobium paraense.</title>
        <authorList>
            <person name="Simoes-Araujo J.L.Sr."/>
            <person name="Barauna A.C."/>
            <person name="Silva K."/>
            <person name="Zilli J.E."/>
        </authorList>
    </citation>
    <scope>NUCLEOTIDE SEQUENCE [LARGE SCALE GENOMIC DNA]</scope>
    <source>
        <strain evidence="1 2">BR 10245</strain>
    </source>
</reference>
<keyword evidence="2" id="KW-1185">Reference proteome</keyword>
<dbReference type="InterPro" id="IPR019226">
    <property type="entry name" value="DUF2158"/>
</dbReference>
<gene>
    <name evidence="1" type="ORF">AYJ54_00660</name>
</gene>
<protein>
    <recommendedName>
        <fullName evidence="3">DUF2158 domain-containing protein</fullName>
    </recommendedName>
</protein>
<evidence type="ECO:0000313" key="2">
    <source>
        <dbReference type="Proteomes" id="UP000076959"/>
    </source>
</evidence>
<dbReference type="EMBL" id="LUUB01000079">
    <property type="protein sequence ID" value="OAF05450.1"/>
    <property type="molecule type" value="Genomic_DNA"/>
</dbReference>
<dbReference type="STRING" id="1505087.AYJ54_00660"/>
<name>A0A176YGY0_9BRAD</name>
<sequence length="61" mass="6813">MTFREGDVVSRKAGGPLMTVEDVRADSLVAVVWFDADAHVQRDVFAPNTLHKWKLVENDDG</sequence>
<accession>A0A176YGY0</accession>
<dbReference type="Proteomes" id="UP000076959">
    <property type="component" value="Unassembled WGS sequence"/>
</dbReference>
<comment type="caution">
    <text evidence="1">The sequence shown here is derived from an EMBL/GenBank/DDBJ whole genome shotgun (WGS) entry which is preliminary data.</text>
</comment>
<evidence type="ECO:0008006" key="3">
    <source>
        <dbReference type="Google" id="ProtNLM"/>
    </source>
</evidence>
<organism evidence="1 2">
    <name type="scientific">Bradyrhizobium centrolobii</name>
    <dbReference type="NCBI Taxonomy" id="1505087"/>
    <lineage>
        <taxon>Bacteria</taxon>
        <taxon>Pseudomonadati</taxon>
        <taxon>Pseudomonadota</taxon>
        <taxon>Alphaproteobacteria</taxon>
        <taxon>Hyphomicrobiales</taxon>
        <taxon>Nitrobacteraceae</taxon>
        <taxon>Bradyrhizobium</taxon>
    </lineage>
</organism>
<dbReference type="RefSeq" id="WP_063703542.1">
    <property type="nucleotide sequence ID" value="NZ_LUUB01000079.1"/>
</dbReference>